<dbReference type="OrthoDB" id="10264062at2759"/>
<proteinExistence type="predicted"/>
<dbReference type="GO" id="GO:0005096">
    <property type="term" value="F:GTPase activator activity"/>
    <property type="evidence" value="ECO:0007669"/>
    <property type="project" value="UniProtKB-KW"/>
</dbReference>
<keyword evidence="2" id="KW-1133">Transmembrane helix</keyword>
<dbReference type="PANTHER" id="PTHR22957:SF502">
    <property type="entry name" value="SMALL G PROTEIN SIGNALING MODULATOR 2-RELATED"/>
    <property type="match status" value="1"/>
</dbReference>
<evidence type="ECO:0000259" key="3">
    <source>
        <dbReference type="PROSITE" id="PS50086"/>
    </source>
</evidence>
<keyword evidence="2" id="KW-0812">Transmembrane</keyword>
<dbReference type="PROSITE" id="PS50086">
    <property type="entry name" value="TBC_RABGAP"/>
    <property type="match status" value="1"/>
</dbReference>
<feature type="domain" description="Rab-GAP TBC" evidence="3">
    <location>
        <begin position="258"/>
        <end position="487"/>
    </location>
</feature>
<evidence type="ECO:0000313" key="5">
    <source>
        <dbReference type="Proteomes" id="UP000179807"/>
    </source>
</evidence>
<dbReference type="EMBL" id="MLAK01000738">
    <property type="protein sequence ID" value="OHT06061.1"/>
    <property type="molecule type" value="Genomic_DNA"/>
</dbReference>
<dbReference type="Pfam" id="PF00566">
    <property type="entry name" value="RabGAP-TBC"/>
    <property type="match status" value="1"/>
</dbReference>
<dbReference type="InterPro" id="IPR000195">
    <property type="entry name" value="Rab-GAP-TBC_dom"/>
</dbReference>
<dbReference type="SUPFAM" id="SSF47923">
    <property type="entry name" value="Ypt/Rab-GAP domain of gyp1p"/>
    <property type="match status" value="2"/>
</dbReference>
<keyword evidence="5" id="KW-1185">Reference proteome</keyword>
<comment type="caution">
    <text evidence="4">The sequence shown here is derived from an EMBL/GenBank/DDBJ whole genome shotgun (WGS) entry which is preliminary data.</text>
</comment>
<evidence type="ECO:0000313" key="4">
    <source>
        <dbReference type="EMBL" id="OHT06061.1"/>
    </source>
</evidence>
<dbReference type="AlphaFoldDB" id="A0A1J4K9D7"/>
<dbReference type="GeneID" id="94827374"/>
<dbReference type="Gene3D" id="1.10.8.270">
    <property type="entry name" value="putative rabgap domain of human tbc1 domain family member 14 like domains"/>
    <property type="match status" value="1"/>
</dbReference>
<keyword evidence="1" id="KW-0343">GTPase activation</keyword>
<accession>A0A1J4K9D7</accession>
<dbReference type="PANTHER" id="PTHR22957">
    <property type="entry name" value="TBC1 DOMAIN FAMILY MEMBER GTPASE-ACTIVATING PROTEIN"/>
    <property type="match status" value="1"/>
</dbReference>
<dbReference type="VEuPathDB" id="TrichDB:TRFO_05717"/>
<protein>
    <recommendedName>
        <fullName evidence="3">Rab-GAP TBC domain-containing protein</fullName>
    </recommendedName>
</protein>
<evidence type="ECO:0000256" key="2">
    <source>
        <dbReference type="SAM" id="Phobius"/>
    </source>
</evidence>
<sequence length="581" mass="69412">MYYWSFIILSDLIFIFLNLCQIYFFQIKYLELLNLFYELHIFDVFDKLFKRTIRSMKVTQVIENSIRGKLDLEFIPLIPGIFSVELYDNEIYLFRWIPEKHEPFDLAKSNFQEAQVYFLLHQIQSIHISKEDEHKIFLRFAIPKLPTSVRFLFTNESIKLIDQCIEYLKNSQLIYVNPNYPHIYNVKVKCTRSFIFPSDYISLSQLICFSTHYSIFRKYPLPKMKKSKMSLSNFNSYVYKDGKISKYSKLQRRVFEYGMNDDIRPYVWSYLLGYYQSNYTNDQKKEEEEKKFLEYKDLLSQTQSEIQFQYDCNQIKTIIRNDVARTEKSDSFFKDLDSLARKMMIRILINYNAYNKDVGYVQGMCDLARPFFTVFIKDITDENNIKIYNDKWVDRDHAESLIYWHFVGFLKLGGQEAMFSSMAENQMFFAERAFAIAKNNHPLLGQWLIAHNLSDLLFLYSSFLLQFKRYFPMNQILQLWDAIYSSDNPSVFLRFFVAATLFILFPYIASSQSTDNGSIMILVGNTLDKIDIKEIIILSKQLYMNAKENPAQSEWYFMELPSPHERVTNYPKYFKLKTFDS</sequence>
<dbReference type="InterPro" id="IPR035969">
    <property type="entry name" value="Rab-GAP_TBC_sf"/>
</dbReference>
<reference evidence="4" key="1">
    <citation type="submission" date="2016-10" db="EMBL/GenBank/DDBJ databases">
        <authorList>
            <person name="Benchimol M."/>
            <person name="Almeida L.G."/>
            <person name="Vasconcelos A.T."/>
            <person name="Perreira-Neves A."/>
            <person name="Rosa I.A."/>
            <person name="Tasca T."/>
            <person name="Bogo M.R."/>
            <person name="de Souza W."/>
        </authorList>
    </citation>
    <scope>NUCLEOTIDE SEQUENCE [LARGE SCALE GENOMIC DNA]</scope>
    <source>
        <strain evidence="4">K</strain>
    </source>
</reference>
<organism evidence="4 5">
    <name type="scientific">Tritrichomonas foetus</name>
    <dbReference type="NCBI Taxonomy" id="1144522"/>
    <lineage>
        <taxon>Eukaryota</taxon>
        <taxon>Metamonada</taxon>
        <taxon>Parabasalia</taxon>
        <taxon>Tritrichomonadida</taxon>
        <taxon>Tritrichomonadidae</taxon>
        <taxon>Tritrichomonas</taxon>
    </lineage>
</organism>
<gene>
    <name evidence="4" type="ORF">TRFO_05717</name>
</gene>
<dbReference type="Proteomes" id="UP000179807">
    <property type="component" value="Unassembled WGS sequence"/>
</dbReference>
<evidence type="ECO:0000256" key="1">
    <source>
        <dbReference type="ARBA" id="ARBA00022468"/>
    </source>
</evidence>
<feature type="transmembrane region" description="Helical" evidence="2">
    <location>
        <begin position="6"/>
        <end position="25"/>
    </location>
</feature>
<dbReference type="SMART" id="SM00164">
    <property type="entry name" value="TBC"/>
    <property type="match status" value="1"/>
</dbReference>
<dbReference type="RefSeq" id="XP_068359197.1">
    <property type="nucleotide sequence ID" value="XM_068492670.1"/>
</dbReference>
<keyword evidence="2" id="KW-0472">Membrane</keyword>
<dbReference type="Gene3D" id="1.10.472.80">
    <property type="entry name" value="Ypt/Rab-GAP domain of gyp1p, domain 3"/>
    <property type="match status" value="1"/>
</dbReference>
<name>A0A1J4K9D7_9EUKA</name>